<gene>
    <name evidence="4" type="primary">xdhC</name>
    <name evidence="4" type="ORF">E6K78_11725</name>
</gene>
<evidence type="ECO:0000256" key="1">
    <source>
        <dbReference type="SAM" id="MobiDB-lite"/>
    </source>
</evidence>
<dbReference type="SUPFAM" id="SSF51735">
    <property type="entry name" value="NAD(P)-binding Rossmann-fold domains"/>
    <property type="match status" value="1"/>
</dbReference>
<dbReference type="InterPro" id="IPR036291">
    <property type="entry name" value="NAD(P)-bd_dom_sf"/>
</dbReference>
<dbReference type="Proteomes" id="UP000316609">
    <property type="component" value="Unassembled WGS sequence"/>
</dbReference>
<evidence type="ECO:0000259" key="2">
    <source>
        <dbReference type="Pfam" id="PF02625"/>
    </source>
</evidence>
<name>A0A538TFQ2_UNCEI</name>
<dbReference type="Pfam" id="PF13478">
    <property type="entry name" value="XdhC_C"/>
    <property type="match status" value="1"/>
</dbReference>
<evidence type="ECO:0000313" key="5">
    <source>
        <dbReference type="Proteomes" id="UP000316609"/>
    </source>
</evidence>
<feature type="region of interest" description="Disordered" evidence="1">
    <location>
        <begin position="237"/>
        <end position="274"/>
    </location>
</feature>
<dbReference type="Pfam" id="PF02625">
    <property type="entry name" value="XdhC_CoxI"/>
    <property type="match status" value="1"/>
</dbReference>
<organism evidence="4 5">
    <name type="scientific">Eiseniibacteriota bacterium</name>
    <dbReference type="NCBI Taxonomy" id="2212470"/>
    <lineage>
        <taxon>Bacteria</taxon>
        <taxon>Candidatus Eiseniibacteriota</taxon>
    </lineage>
</organism>
<comment type="caution">
    <text evidence="4">The sequence shown here is derived from an EMBL/GenBank/DDBJ whole genome shotgun (WGS) entry which is preliminary data.</text>
</comment>
<dbReference type="InterPro" id="IPR003777">
    <property type="entry name" value="XdhC_CoxI"/>
</dbReference>
<dbReference type="Gene3D" id="3.40.50.720">
    <property type="entry name" value="NAD(P)-binding Rossmann-like Domain"/>
    <property type="match status" value="1"/>
</dbReference>
<reference evidence="4 5" key="1">
    <citation type="journal article" date="2019" name="Nat. Microbiol.">
        <title>Mediterranean grassland soil C-N compound turnover is dependent on rainfall and depth, and is mediated by genomically divergent microorganisms.</title>
        <authorList>
            <person name="Diamond S."/>
            <person name="Andeer P.F."/>
            <person name="Li Z."/>
            <person name="Crits-Christoph A."/>
            <person name="Burstein D."/>
            <person name="Anantharaman K."/>
            <person name="Lane K.R."/>
            <person name="Thomas B.C."/>
            <person name="Pan C."/>
            <person name="Northen T.R."/>
            <person name="Banfield J.F."/>
        </authorList>
    </citation>
    <scope>NUCLEOTIDE SEQUENCE [LARGE SCALE GENOMIC DNA]</scope>
    <source>
        <strain evidence="4">WS_8</strain>
    </source>
</reference>
<dbReference type="EMBL" id="VBOY01000134">
    <property type="protein sequence ID" value="TMQ62459.1"/>
    <property type="molecule type" value="Genomic_DNA"/>
</dbReference>
<sequence>MRFVLASVIASRGFTPRKPGAHMLIAETGETAGTIGGGAIEHRVLLEARELLAAGGTTMVKKHLTQELGMCCGGEMAVFLEVIEPAPRLLLFGAGYIARPLAALAAGCGFEVTVVDERPEWAASERFPDACVVCRAPEDHLRELVTRAGDYAVVATHDHAIDQRLVQELLRRPLQFLGMIGSVPKQRKFALRLRARGFSDEQIARLRTPLGVSIGAETPEEIAVSAMAEIIAVRRGMPGPRRWTPRQAPTEGRDDAPGQAAEASAPSVHEKSEP</sequence>
<dbReference type="AlphaFoldDB" id="A0A538TFQ2"/>
<dbReference type="InterPro" id="IPR052698">
    <property type="entry name" value="MoCofactor_Util/Proc"/>
</dbReference>
<evidence type="ECO:0000259" key="3">
    <source>
        <dbReference type="Pfam" id="PF13478"/>
    </source>
</evidence>
<dbReference type="PANTHER" id="PTHR30388">
    <property type="entry name" value="ALDEHYDE OXIDOREDUCTASE MOLYBDENUM COFACTOR ASSEMBLY PROTEIN"/>
    <property type="match status" value="1"/>
</dbReference>
<feature type="domain" description="XdhC Rossmann" evidence="3">
    <location>
        <begin position="89"/>
        <end position="230"/>
    </location>
</feature>
<dbReference type="InterPro" id="IPR014308">
    <property type="entry name" value="Xanthine_DH_XdhC"/>
</dbReference>
<proteinExistence type="predicted"/>
<accession>A0A538TFQ2</accession>
<dbReference type="InterPro" id="IPR027051">
    <property type="entry name" value="XdhC_Rossmann_dom"/>
</dbReference>
<dbReference type="NCBIfam" id="TIGR02964">
    <property type="entry name" value="xanthine_xdhC"/>
    <property type="match status" value="1"/>
</dbReference>
<dbReference type="PANTHER" id="PTHR30388:SF6">
    <property type="entry name" value="XANTHINE DEHYDROGENASE SUBUNIT A-RELATED"/>
    <property type="match status" value="1"/>
</dbReference>
<evidence type="ECO:0000313" key="4">
    <source>
        <dbReference type="EMBL" id="TMQ62459.1"/>
    </source>
</evidence>
<protein>
    <submittedName>
        <fullName evidence="4">Xanthine dehydrogenase accessory protein XdhC</fullName>
    </submittedName>
</protein>
<feature type="domain" description="XdhC- CoxI" evidence="2">
    <location>
        <begin position="2"/>
        <end position="60"/>
    </location>
</feature>